<dbReference type="SMART" id="SM00342">
    <property type="entry name" value="HTH_ARAC"/>
    <property type="match status" value="1"/>
</dbReference>
<dbReference type="PROSITE" id="PS01124">
    <property type="entry name" value="HTH_ARAC_FAMILY_2"/>
    <property type="match status" value="1"/>
</dbReference>
<evidence type="ECO:0000256" key="3">
    <source>
        <dbReference type="ARBA" id="ARBA00023163"/>
    </source>
</evidence>
<dbReference type="PANTHER" id="PTHR46796:SF6">
    <property type="entry name" value="ARAC SUBFAMILY"/>
    <property type="match status" value="1"/>
</dbReference>
<evidence type="ECO:0000313" key="5">
    <source>
        <dbReference type="EMBL" id="KGT74797.1"/>
    </source>
</evidence>
<dbReference type="InterPro" id="IPR035418">
    <property type="entry name" value="AraC-bd_2"/>
</dbReference>
<dbReference type="SUPFAM" id="SSF46689">
    <property type="entry name" value="Homeodomain-like"/>
    <property type="match status" value="1"/>
</dbReference>
<dbReference type="GO" id="GO:0043565">
    <property type="term" value="F:sequence-specific DNA binding"/>
    <property type="evidence" value="ECO:0007669"/>
    <property type="project" value="InterPro"/>
</dbReference>
<keyword evidence="3" id="KW-0804">Transcription</keyword>
<reference evidence="5 6" key="1">
    <citation type="submission" date="2014-09" db="EMBL/GenBank/DDBJ databases">
        <title>Draft genome of Bradyrhizobium japonicum Is-34.</title>
        <authorList>
            <person name="Tsurumaru H."/>
            <person name="Yamakawa T."/>
            <person name="Hashimoto S."/>
            <person name="Okizaki K."/>
            <person name="Kanesaki Y."/>
            <person name="Yoshikawa H."/>
            <person name="Yajima S."/>
        </authorList>
    </citation>
    <scope>NUCLEOTIDE SEQUENCE [LARGE SCALE GENOMIC DNA]</scope>
    <source>
        <strain evidence="5 6">Is-34</strain>
    </source>
</reference>
<dbReference type="Gene3D" id="1.10.10.60">
    <property type="entry name" value="Homeodomain-like"/>
    <property type="match status" value="1"/>
</dbReference>
<name>A0A0A3XK44_BRAJP</name>
<organism evidence="5 6">
    <name type="scientific">Bradyrhizobium japonicum</name>
    <dbReference type="NCBI Taxonomy" id="375"/>
    <lineage>
        <taxon>Bacteria</taxon>
        <taxon>Pseudomonadati</taxon>
        <taxon>Pseudomonadota</taxon>
        <taxon>Alphaproteobacteria</taxon>
        <taxon>Hyphomicrobiales</taxon>
        <taxon>Nitrobacteraceae</taxon>
        <taxon>Bradyrhizobium</taxon>
    </lineage>
</organism>
<proteinExistence type="predicted"/>
<dbReference type="Pfam" id="PF14525">
    <property type="entry name" value="AraC_binding_2"/>
    <property type="match status" value="1"/>
</dbReference>
<dbReference type="InterPro" id="IPR050204">
    <property type="entry name" value="AraC_XylS_family_regulators"/>
</dbReference>
<dbReference type="InterPro" id="IPR018060">
    <property type="entry name" value="HTH_AraC"/>
</dbReference>
<evidence type="ECO:0000256" key="2">
    <source>
        <dbReference type="ARBA" id="ARBA00023125"/>
    </source>
</evidence>
<accession>A0A0A3XK44</accession>
<dbReference type="Proteomes" id="UP000030377">
    <property type="component" value="Unassembled WGS sequence"/>
</dbReference>
<dbReference type="GO" id="GO:0003700">
    <property type="term" value="F:DNA-binding transcription factor activity"/>
    <property type="evidence" value="ECO:0007669"/>
    <property type="project" value="InterPro"/>
</dbReference>
<dbReference type="EMBL" id="JRPN01000028">
    <property type="protein sequence ID" value="KGT74797.1"/>
    <property type="molecule type" value="Genomic_DNA"/>
</dbReference>
<dbReference type="InterPro" id="IPR009057">
    <property type="entry name" value="Homeodomain-like_sf"/>
</dbReference>
<dbReference type="InterPro" id="IPR020449">
    <property type="entry name" value="Tscrpt_reg_AraC-type_HTH"/>
</dbReference>
<protein>
    <submittedName>
        <fullName evidence="5">AraC family transcriptional regulator</fullName>
    </submittedName>
</protein>
<dbReference type="STRING" id="375.BKD09_RS23605"/>
<dbReference type="AlphaFoldDB" id="A0A0A3XK44"/>
<dbReference type="Pfam" id="PF12833">
    <property type="entry name" value="HTH_18"/>
    <property type="match status" value="1"/>
</dbReference>
<dbReference type="PRINTS" id="PR00032">
    <property type="entry name" value="HTHARAC"/>
</dbReference>
<evidence type="ECO:0000259" key="4">
    <source>
        <dbReference type="PROSITE" id="PS01124"/>
    </source>
</evidence>
<dbReference type="eggNOG" id="COG2207">
    <property type="taxonomic scope" value="Bacteria"/>
</dbReference>
<keyword evidence="1" id="KW-0805">Transcription regulation</keyword>
<sequence>MPIQFTTDGSPGYRRLALWQDIVCDVFVGLDCKSDLGSAFRGSVTQAPLGRAVCSEVCSDRQHVFRTPSRIARSDQDFVLVALGNRGDGGVVQDGRETVIHPGEFALYDTTRPYELKFNDAFTQTIFKVPREMLQRRLGATETLTAMSFGADVPLERLAYDFIFRLCQSADRLAPDNAAALSEQAVDLLAMALSERLGKTSLPSSTHRSALLYRLKAHIRAHLADPDLSLSEAAAALGISPRYVNDLLADEDTSFQRHVLAERLAQCRRDLASPVLAHRHVSEIAFAWGFNDLSHFGRVFREHFGMSPRDFRQSQLRH</sequence>
<feature type="domain" description="HTH araC/xylS-type" evidence="4">
    <location>
        <begin position="213"/>
        <end position="314"/>
    </location>
</feature>
<keyword evidence="2" id="KW-0238">DNA-binding</keyword>
<comment type="caution">
    <text evidence="5">The sequence shown here is derived from an EMBL/GenBank/DDBJ whole genome shotgun (WGS) entry which is preliminary data.</text>
</comment>
<evidence type="ECO:0000313" key="6">
    <source>
        <dbReference type="Proteomes" id="UP000030377"/>
    </source>
</evidence>
<gene>
    <name evidence="5" type="ORF">MA20_36150</name>
</gene>
<evidence type="ECO:0000256" key="1">
    <source>
        <dbReference type="ARBA" id="ARBA00023015"/>
    </source>
</evidence>
<dbReference type="RefSeq" id="WP_041959640.1">
    <property type="nucleotide sequence ID" value="NZ_CP126005.1"/>
</dbReference>
<dbReference type="PANTHER" id="PTHR46796">
    <property type="entry name" value="HTH-TYPE TRANSCRIPTIONAL ACTIVATOR RHAS-RELATED"/>
    <property type="match status" value="1"/>
</dbReference>